<evidence type="ECO:0000256" key="1">
    <source>
        <dbReference type="SAM" id="MobiDB-lite"/>
    </source>
</evidence>
<reference evidence="2" key="1">
    <citation type="journal article" date="2020" name="Nature">
        <title>Giant virus diversity and host interactions through global metagenomics.</title>
        <authorList>
            <person name="Schulz F."/>
            <person name="Roux S."/>
            <person name="Paez-Espino D."/>
            <person name="Jungbluth S."/>
            <person name="Walsh D.A."/>
            <person name="Denef V.J."/>
            <person name="McMahon K.D."/>
            <person name="Konstantinidis K.T."/>
            <person name="Eloe-Fadrosh E.A."/>
            <person name="Kyrpides N.C."/>
            <person name="Woyke T."/>
        </authorList>
    </citation>
    <scope>NUCLEOTIDE SEQUENCE</scope>
    <source>
        <strain evidence="2">GVMAG-M-3300023184-120</strain>
    </source>
</reference>
<proteinExistence type="predicted"/>
<feature type="region of interest" description="Disordered" evidence="1">
    <location>
        <begin position="98"/>
        <end position="118"/>
    </location>
</feature>
<accession>A0A6C0HHW9</accession>
<name>A0A6C0HHW9_9ZZZZ</name>
<feature type="compositionally biased region" description="Acidic residues" evidence="1">
    <location>
        <begin position="102"/>
        <end position="117"/>
    </location>
</feature>
<sequence length="144" mass="17010">MNQIKYIIITDNTLMEPSKIDETYQITLDCLMNRSAYKKYVKTTESDTNDKQAKLYESLKTSRALLCMKFQNLIKTPSDNLKIQHLFEQFVEALLQEKERGAEEEEEEEEVVEEEETLFAHVPEHSPTEIEYWKMQQVFKIPPA</sequence>
<dbReference type="EMBL" id="MN739966">
    <property type="protein sequence ID" value="QHT80182.1"/>
    <property type="molecule type" value="Genomic_DNA"/>
</dbReference>
<organism evidence="2">
    <name type="scientific">viral metagenome</name>
    <dbReference type="NCBI Taxonomy" id="1070528"/>
    <lineage>
        <taxon>unclassified sequences</taxon>
        <taxon>metagenomes</taxon>
        <taxon>organismal metagenomes</taxon>
    </lineage>
</organism>
<evidence type="ECO:0000313" key="2">
    <source>
        <dbReference type="EMBL" id="QHT80182.1"/>
    </source>
</evidence>
<protein>
    <submittedName>
        <fullName evidence="2">Uncharacterized protein</fullName>
    </submittedName>
</protein>
<dbReference type="AlphaFoldDB" id="A0A6C0HHW9"/>